<keyword evidence="1" id="KW-0812">Transmembrane</keyword>
<dbReference type="PANTHER" id="PTHR10664">
    <property type="entry name" value="SERPENTINE RECEPTOR-C.ELEGANS"/>
    <property type="match status" value="1"/>
</dbReference>
<dbReference type="Proteomes" id="UP000008068">
    <property type="component" value="Unassembled WGS sequence"/>
</dbReference>
<feature type="transmembrane region" description="Helical" evidence="1">
    <location>
        <begin position="63"/>
        <end position="86"/>
    </location>
</feature>
<dbReference type="eggNOG" id="ENOG502THXN">
    <property type="taxonomic scope" value="Eukaryota"/>
</dbReference>
<dbReference type="HOGENOM" id="CLU_059075_0_0_1"/>
<proteinExistence type="predicted"/>
<organism evidence="3">
    <name type="scientific">Caenorhabditis brenneri</name>
    <name type="common">Nematode worm</name>
    <dbReference type="NCBI Taxonomy" id="135651"/>
    <lineage>
        <taxon>Eukaryota</taxon>
        <taxon>Metazoa</taxon>
        <taxon>Ecdysozoa</taxon>
        <taxon>Nematoda</taxon>
        <taxon>Chromadorea</taxon>
        <taxon>Rhabditida</taxon>
        <taxon>Rhabditina</taxon>
        <taxon>Rhabditomorpha</taxon>
        <taxon>Rhabditoidea</taxon>
        <taxon>Rhabditidae</taxon>
        <taxon>Peloderinae</taxon>
        <taxon>Caenorhabditis</taxon>
    </lineage>
</organism>
<keyword evidence="1" id="KW-1133">Transmembrane helix</keyword>
<dbReference type="OrthoDB" id="5809299at2759"/>
<protein>
    <recommendedName>
        <fullName evidence="4">G-protein coupled receptors family 1 profile domain-containing protein</fullName>
    </recommendedName>
</protein>
<feature type="transmembrane region" description="Helical" evidence="1">
    <location>
        <begin position="106"/>
        <end position="128"/>
    </location>
</feature>
<accession>G0NHR7</accession>
<keyword evidence="1" id="KW-0472">Membrane</keyword>
<dbReference type="OMA" id="FMVEAYL"/>
<feature type="transmembrane region" description="Helical" evidence="1">
    <location>
        <begin position="161"/>
        <end position="180"/>
    </location>
</feature>
<evidence type="ECO:0000313" key="2">
    <source>
        <dbReference type="EMBL" id="EGT31511.1"/>
    </source>
</evidence>
<dbReference type="Pfam" id="PF10316">
    <property type="entry name" value="7TM_GPCR_Srbc"/>
    <property type="match status" value="1"/>
</dbReference>
<keyword evidence="3" id="KW-1185">Reference proteome</keyword>
<evidence type="ECO:0000256" key="1">
    <source>
        <dbReference type="SAM" id="Phobius"/>
    </source>
</evidence>
<feature type="transmembrane region" description="Helical" evidence="1">
    <location>
        <begin position="34"/>
        <end position="51"/>
    </location>
</feature>
<evidence type="ECO:0008006" key="4">
    <source>
        <dbReference type="Google" id="ProtNLM"/>
    </source>
</evidence>
<evidence type="ECO:0000313" key="3">
    <source>
        <dbReference type="Proteomes" id="UP000008068"/>
    </source>
</evidence>
<dbReference type="PANTHER" id="PTHR10664:SF20">
    <property type="entry name" value="SERPENTINE RECEPTOR, CLASS BC (CLASS B-LIKE)"/>
    <property type="match status" value="1"/>
</dbReference>
<name>G0NHR7_CAEBE</name>
<dbReference type="AlphaFoldDB" id="G0NHR7"/>
<dbReference type="InterPro" id="IPR019420">
    <property type="entry name" value="7TM_GPCR_serpentine_rcpt_Srbc"/>
</dbReference>
<feature type="transmembrane region" description="Helical" evidence="1">
    <location>
        <begin position="229"/>
        <end position="251"/>
    </location>
</feature>
<gene>
    <name evidence="2" type="ORF">CAEBREN_16111</name>
</gene>
<reference evidence="3" key="1">
    <citation type="submission" date="2011-07" db="EMBL/GenBank/DDBJ databases">
        <authorList>
            <consortium name="Caenorhabditis brenneri Sequencing and Analysis Consortium"/>
            <person name="Wilson R.K."/>
        </authorList>
    </citation>
    <scope>NUCLEOTIDE SEQUENCE [LARGE SCALE GENOMIC DNA]</scope>
    <source>
        <strain evidence="3">PB2801</strain>
    </source>
</reference>
<feature type="transmembrane region" description="Helical" evidence="1">
    <location>
        <begin position="200"/>
        <end position="217"/>
    </location>
</feature>
<dbReference type="EMBL" id="GL379886">
    <property type="protein sequence ID" value="EGT31511.1"/>
    <property type="molecule type" value="Genomic_DNA"/>
</dbReference>
<dbReference type="InParanoid" id="G0NHR7"/>
<sequence length="279" mass="31756">MVVYARLILAIFWFKTISKSPDLSLFYVKFVLDFVLSLISFLKLICYGLAVTRLSEFIFANHWLTFSVAWPVNLLTATRGILLLFIAMDRTFATYFPIMFFKYRKFIPTFLIVGIVMSYTFVDTLVAFVSCQPNLNLPTTCVSAMCILGPCYQNYSLKFQQICYSLISFVTLLLAIKLLIWNKCKNQIVNRDLRRANRLAFIECAIIIIFDLIPPIVHSVCPSYFDYVGAINSVAQTLGFVVEAFLTVINLQQRYQTKLGSSTGNIFVRSGVADPSAMF</sequence>